<dbReference type="Proteomes" id="UP001555826">
    <property type="component" value="Unassembled WGS sequence"/>
</dbReference>
<evidence type="ECO:0000313" key="4">
    <source>
        <dbReference type="EMBL" id="MEW9264813.1"/>
    </source>
</evidence>
<evidence type="ECO:0000256" key="2">
    <source>
        <dbReference type="SAM" id="SignalP"/>
    </source>
</evidence>
<dbReference type="InterPro" id="IPR029447">
    <property type="entry name" value="DUF4439"/>
</dbReference>
<feature type="chain" id="PRO_5047026393" evidence="2">
    <location>
        <begin position="40"/>
        <end position="387"/>
    </location>
</feature>
<dbReference type="InterPro" id="IPR009078">
    <property type="entry name" value="Ferritin-like_SF"/>
</dbReference>
<name>A0ABV3P5B0_9ACTN</name>
<dbReference type="SUPFAM" id="SSF47240">
    <property type="entry name" value="Ferritin-like"/>
    <property type="match status" value="1"/>
</dbReference>
<dbReference type="Gene3D" id="1.20.1260.10">
    <property type="match status" value="1"/>
</dbReference>
<proteinExistence type="predicted"/>
<dbReference type="InterPro" id="IPR012347">
    <property type="entry name" value="Ferritin-like"/>
</dbReference>
<feature type="domain" description="DUF4439" evidence="3">
    <location>
        <begin position="234"/>
        <end position="360"/>
    </location>
</feature>
<comment type="caution">
    <text evidence="4">The sequence shown here is derived from an EMBL/GenBank/DDBJ whole genome shotgun (WGS) entry which is preliminary data.</text>
</comment>
<protein>
    <submittedName>
        <fullName evidence="4">DUF4439 domain-containing protein</fullName>
    </submittedName>
</protein>
<keyword evidence="2" id="KW-0732">Signal</keyword>
<feature type="compositionally biased region" description="Polar residues" evidence="1">
    <location>
        <begin position="375"/>
        <end position="387"/>
    </location>
</feature>
<feature type="signal peptide" evidence="2">
    <location>
        <begin position="1"/>
        <end position="39"/>
    </location>
</feature>
<dbReference type="Pfam" id="PF14530">
    <property type="entry name" value="DUF4439"/>
    <property type="match status" value="1"/>
</dbReference>
<reference evidence="4 5" key="1">
    <citation type="submission" date="2024-07" db="EMBL/GenBank/DDBJ databases">
        <authorList>
            <person name="Thanompreechachai J."/>
            <person name="Duangmal K."/>
        </authorList>
    </citation>
    <scope>NUCLEOTIDE SEQUENCE [LARGE SCALE GENOMIC DNA]</scope>
    <source>
        <strain evidence="4 5">KCTC 19886</strain>
    </source>
</reference>
<gene>
    <name evidence="4" type="ORF">AB1207_08645</name>
</gene>
<evidence type="ECO:0000313" key="5">
    <source>
        <dbReference type="Proteomes" id="UP001555826"/>
    </source>
</evidence>
<feature type="region of interest" description="Disordered" evidence="1">
    <location>
        <begin position="1"/>
        <end position="20"/>
    </location>
</feature>
<dbReference type="PROSITE" id="PS51318">
    <property type="entry name" value="TAT"/>
    <property type="match status" value="1"/>
</dbReference>
<organism evidence="4 5">
    <name type="scientific">Kineococcus endophyticus</name>
    <dbReference type="NCBI Taxonomy" id="1181883"/>
    <lineage>
        <taxon>Bacteria</taxon>
        <taxon>Bacillati</taxon>
        <taxon>Actinomycetota</taxon>
        <taxon>Actinomycetes</taxon>
        <taxon>Kineosporiales</taxon>
        <taxon>Kineosporiaceae</taxon>
        <taxon>Kineococcus</taxon>
    </lineage>
</organism>
<evidence type="ECO:0000256" key="1">
    <source>
        <dbReference type="SAM" id="MobiDB-lite"/>
    </source>
</evidence>
<dbReference type="EMBL" id="JBFNQN010000005">
    <property type="protein sequence ID" value="MEW9264813.1"/>
    <property type="molecule type" value="Genomic_DNA"/>
</dbReference>
<keyword evidence="5" id="KW-1185">Reference proteome</keyword>
<dbReference type="RefSeq" id="WP_367637629.1">
    <property type="nucleotide sequence ID" value="NZ_JBFNQN010000005.1"/>
</dbReference>
<dbReference type="InterPro" id="IPR006311">
    <property type="entry name" value="TAT_signal"/>
</dbReference>
<accession>A0ABV3P5B0</accession>
<feature type="region of interest" description="Disordered" evidence="1">
    <location>
        <begin position="365"/>
        <end position="387"/>
    </location>
</feature>
<feature type="region of interest" description="Disordered" evidence="1">
    <location>
        <begin position="187"/>
        <end position="227"/>
    </location>
</feature>
<evidence type="ECO:0000259" key="3">
    <source>
        <dbReference type="Pfam" id="PF14530"/>
    </source>
</evidence>
<sequence length="387" mass="37721">MPPVPPSVRSTGRETSVRRPSRRALLGTLALAAAAPALAGCGVRWVVGDEPTPTAERGPDDVAREAAVDDTLTLLTVLDTAAGGPAPLQAVAAQAAQVCRAHLTALGAPALATSAGAATPSGTTPDAQVVADRLTQASTAAVTELAPAQGRGPGPDTARLLVAVAASRAVLADAVAVVTGAVVRPAQDTTAAEDAAPGTATAEPTSAAPTGTAATPSPTGPSPTGTAATTRVRALQAALAGEHAAVYAYALVAGRLAAPRRDEALADLDAHRVARDDLVDELTAVGATPVEAAAGYDVAAPTAAAATALAAAVEERVTALRADVVAGAGTGRAEAAATVLTAARAARRWGSTVLAFPGLPWLGEDGRAVPGAATAPSTDGPSTASTP</sequence>